<dbReference type="SUPFAM" id="SSF56091">
    <property type="entry name" value="DNA ligase/mRNA capping enzyme, catalytic domain"/>
    <property type="match status" value="1"/>
</dbReference>
<dbReference type="EMBL" id="JAWRVE010000043">
    <property type="protein sequence ID" value="KAL1868924.1"/>
    <property type="molecule type" value="Genomic_DNA"/>
</dbReference>
<accession>A0ABR3X011</accession>
<reference evidence="2 3" key="1">
    <citation type="journal article" date="2024" name="IMA Fungus">
        <title>IMA Genome - F19 : A genome assembly and annotation guide to empower mycologists, including annotated draft genome sequences of Ceratocystis pirilliformis, Diaporthe australafricana, Fusarium ophioides, Paecilomyces lecythidis, and Sporothrix stenoceras.</title>
        <authorList>
            <person name="Aylward J."/>
            <person name="Wilson A.M."/>
            <person name="Visagie C.M."/>
            <person name="Spraker J."/>
            <person name="Barnes I."/>
            <person name="Buitendag C."/>
            <person name="Ceriani C."/>
            <person name="Del Mar Angel L."/>
            <person name="du Plessis D."/>
            <person name="Fuchs T."/>
            <person name="Gasser K."/>
            <person name="Kramer D."/>
            <person name="Li W."/>
            <person name="Munsamy K."/>
            <person name="Piso A."/>
            <person name="Price J.L."/>
            <person name="Sonnekus B."/>
            <person name="Thomas C."/>
            <person name="van der Nest A."/>
            <person name="van Dijk A."/>
            <person name="van Heerden A."/>
            <person name="van Vuuren N."/>
            <person name="Yilmaz N."/>
            <person name="Duong T.A."/>
            <person name="van der Merwe N.A."/>
            <person name="Wingfield M.J."/>
            <person name="Wingfield B.D."/>
        </authorList>
    </citation>
    <scope>NUCLEOTIDE SEQUENCE [LARGE SCALE GENOMIC DNA]</scope>
    <source>
        <strain evidence="2 3">CMW 18300</strain>
    </source>
</reference>
<name>A0ABR3X011_9PEZI</name>
<dbReference type="Proteomes" id="UP001583177">
    <property type="component" value="Unassembled WGS sequence"/>
</dbReference>
<feature type="domain" description="RNA ligase" evidence="1">
    <location>
        <begin position="199"/>
        <end position="373"/>
    </location>
</feature>
<dbReference type="Pfam" id="PF21189">
    <property type="entry name" value="PHA02142"/>
    <property type="match status" value="1"/>
</dbReference>
<dbReference type="InterPro" id="IPR021122">
    <property type="entry name" value="RNA_ligase_dom_REL/Rnl2"/>
</dbReference>
<sequence length="395" mass="44187">MDPAPNNPPSAVIAPALVRKLVTIRRITQIRQTGSSSRQRVVTVDGGWNVVTINEFKVDEHILFFETDSFIPTTLVSFDWDFDDQLDDFEGQRGYHVRSQMVGNNLSQGLILPISSMPRVRQTLGTLMDEFGNAEGLRLAKEMAFEGELGVKKWEAPRLQNSDGSLILGRAPVFIRQPGCPRIQDKPQMLAEEYHNAIFEITEKLDGVPMTVYRVQNGSQWDRALPALPAGSSQRTPYGRVGISTRYHDIGEKAGDLYWTAAKDIGLPSKFSQIRLPNVAISGELIGPGMNSSIHFAPGERTQFIVFQMFDIDAQELLDTDVVRALCSRRVLPYVPVLNISKLGEFTTDIDELLSRADGVGFHGQTREGLVFKLLDWPATAFKVISNQWLLENRE</sequence>
<evidence type="ECO:0000259" key="1">
    <source>
        <dbReference type="Pfam" id="PF09414"/>
    </source>
</evidence>
<dbReference type="Pfam" id="PF09414">
    <property type="entry name" value="RNA_ligase"/>
    <property type="match status" value="1"/>
</dbReference>
<evidence type="ECO:0000313" key="2">
    <source>
        <dbReference type="EMBL" id="KAL1868924.1"/>
    </source>
</evidence>
<keyword evidence="3" id="KW-1185">Reference proteome</keyword>
<evidence type="ECO:0000313" key="3">
    <source>
        <dbReference type="Proteomes" id="UP001583177"/>
    </source>
</evidence>
<organism evidence="2 3">
    <name type="scientific">Diaporthe australafricana</name>
    <dbReference type="NCBI Taxonomy" id="127596"/>
    <lineage>
        <taxon>Eukaryota</taxon>
        <taxon>Fungi</taxon>
        <taxon>Dikarya</taxon>
        <taxon>Ascomycota</taxon>
        <taxon>Pezizomycotina</taxon>
        <taxon>Sordariomycetes</taxon>
        <taxon>Sordariomycetidae</taxon>
        <taxon>Diaporthales</taxon>
        <taxon>Diaporthaceae</taxon>
        <taxon>Diaporthe</taxon>
    </lineage>
</organism>
<comment type="caution">
    <text evidence="2">The sequence shown here is derived from an EMBL/GenBank/DDBJ whole genome shotgun (WGS) entry which is preliminary data.</text>
</comment>
<gene>
    <name evidence="2" type="ORF">Daus18300_005760</name>
</gene>
<proteinExistence type="predicted"/>
<dbReference type="Gene3D" id="3.30.470.30">
    <property type="entry name" value="DNA ligase/mRNA capping enzyme"/>
    <property type="match status" value="1"/>
</dbReference>
<protein>
    <recommendedName>
        <fullName evidence="1">RNA ligase domain-containing protein</fullName>
    </recommendedName>
</protein>